<keyword evidence="3" id="KW-0521">NADP</keyword>
<dbReference type="Proteomes" id="UP000010310">
    <property type="component" value="Unassembled WGS sequence"/>
</dbReference>
<reference evidence="6 7" key="1">
    <citation type="submission" date="2012-09" db="EMBL/GenBank/DDBJ databases">
        <authorList>
            <person name="Dupont C.L."/>
            <person name="Rusch D.B."/>
            <person name="Lombardo M.-J."/>
            <person name="Novotny M."/>
            <person name="Yee-Greenbaum J."/>
            <person name="Laskin R."/>
        </authorList>
    </citation>
    <scope>NUCLEOTIDE SEQUENCE [LARGE SCALE GENOMIC DNA]</scope>
    <source>
        <strain evidence="6">SAR86E</strain>
    </source>
</reference>
<dbReference type="PATRIC" id="fig|1208365.4.peg.317"/>
<dbReference type="InterPro" id="IPR000534">
    <property type="entry name" value="Semialdehyde_DH_NAD-bd"/>
</dbReference>
<dbReference type="InterPro" id="IPR000706">
    <property type="entry name" value="AGPR_type-1"/>
</dbReference>
<keyword evidence="1" id="KW-0055">Arginine biosynthesis</keyword>
<dbReference type="InterPro" id="IPR050085">
    <property type="entry name" value="AGPR"/>
</dbReference>
<dbReference type="SUPFAM" id="SSF51735">
    <property type="entry name" value="NAD(P)-binding Rossmann-fold domains"/>
    <property type="match status" value="1"/>
</dbReference>
<dbReference type="GO" id="GO:0003942">
    <property type="term" value="F:N-acetyl-gamma-glutamyl-phosphate reductase activity"/>
    <property type="evidence" value="ECO:0007669"/>
    <property type="project" value="InterPro"/>
</dbReference>
<keyword evidence="2" id="KW-0028">Amino-acid biosynthesis</keyword>
<accession>K6G7S3</accession>
<keyword evidence="4" id="KW-0560">Oxidoreductase</keyword>
<gene>
    <name evidence="6" type="primary">argC</name>
    <name evidence="6" type="ORF">B273_0317</name>
</gene>
<keyword evidence="7" id="KW-1185">Reference proteome</keyword>
<dbReference type="PANTHER" id="PTHR32338">
    <property type="entry name" value="N-ACETYL-GAMMA-GLUTAMYL-PHOSPHATE REDUCTASE, CHLOROPLASTIC-RELATED-RELATED"/>
    <property type="match status" value="1"/>
</dbReference>
<evidence type="ECO:0000256" key="2">
    <source>
        <dbReference type="ARBA" id="ARBA00022605"/>
    </source>
</evidence>
<dbReference type="InterPro" id="IPR058924">
    <property type="entry name" value="AGPR_dimerisation_dom"/>
</dbReference>
<evidence type="ECO:0000313" key="7">
    <source>
        <dbReference type="Proteomes" id="UP000010310"/>
    </source>
</evidence>
<evidence type="ECO:0000256" key="3">
    <source>
        <dbReference type="ARBA" id="ARBA00022857"/>
    </source>
</evidence>
<dbReference type="SUPFAM" id="SSF55347">
    <property type="entry name" value="Glyceraldehyde-3-phosphate dehydrogenase-like, C-terminal domain"/>
    <property type="match status" value="1"/>
</dbReference>
<dbReference type="GO" id="GO:0051287">
    <property type="term" value="F:NAD binding"/>
    <property type="evidence" value="ECO:0007669"/>
    <property type="project" value="InterPro"/>
</dbReference>
<dbReference type="Gene3D" id="3.40.50.720">
    <property type="entry name" value="NAD(P)-binding Rossmann-like Domain"/>
    <property type="match status" value="1"/>
</dbReference>
<proteinExistence type="predicted"/>
<dbReference type="InterPro" id="IPR036291">
    <property type="entry name" value="NAD(P)-bd_dom_sf"/>
</dbReference>
<dbReference type="NCBIfam" id="TIGR01850">
    <property type="entry name" value="argC"/>
    <property type="match status" value="1"/>
</dbReference>
<organism evidence="6 7">
    <name type="scientific">SAR86 cluster bacterium SAR86E</name>
    <dbReference type="NCBI Taxonomy" id="1208365"/>
    <lineage>
        <taxon>Bacteria</taxon>
        <taxon>Pseudomonadati</taxon>
        <taxon>Pseudomonadota</taxon>
        <taxon>Gammaproteobacteria</taxon>
        <taxon>SAR86 cluster</taxon>
    </lineage>
</organism>
<dbReference type="EMBL" id="AMWX01000001">
    <property type="protein sequence ID" value="EKO37169.1"/>
    <property type="molecule type" value="Genomic_DNA"/>
</dbReference>
<comment type="caution">
    <text evidence="6">The sequence shown here is derived from an EMBL/GenBank/DDBJ whole genome shotgun (WGS) entry which is preliminary data.</text>
</comment>
<dbReference type="STRING" id="1208365.B273_0317"/>
<dbReference type="PANTHER" id="PTHR32338:SF10">
    <property type="entry name" value="N-ACETYL-GAMMA-GLUTAMYL-PHOSPHATE REDUCTASE, CHLOROPLASTIC-RELATED"/>
    <property type="match status" value="1"/>
</dbReference>
<dbReference type="AlphaFoldDB" id="K6G7S3"/>
<sequence length="310" mass="34606">MDIKKIGLIGGRGFVGQEILQLISQHEFMEITSIFSSSKAGESVKTNSDKLLFYKDLSLEKIQLTDEDAFILALPNSESKKYVDLITKHNSRAIIIDISSDHRFDTDWQYRVPELSEKISTTKISNPGCYASAMQFMLSPLVDQLVGHANLFGISGYSGAGASPNQRNDLDALKDNVLPYSLVSHLHEQEVKRHCYPNVLFTPHVGNFFRGIIITGNFITSKPLNANEAYTLFDDFYKNNKLISIQENLPNLQEVVSTSLVKIGGFETDTDNNRLTFCCVLDNLLKGAATQTVQNLNSVFGWEDNLGIEL</sequence>
<evidence type="ECO:0000313" key="6">
    <source>
        <dbReference type="EMBL" id="EKO37169.1"/>
    </source>
</evidence>
<evidence type="ECO:0000256" key="4">
    <source>
        <dbReference type="ARBA" id="ARBA00023002"/>
    </source>
</evidence>
<protein>
    <submittedName>
        <fullName evidence="6">N-acetyl-gamma-glutamyl-phosphate reductase</fullName>
    </submittedName>
</protein>
<dbReference type="Pfam" id="PF01118">
    <property type="entry name" value="Semialdhyde_dh"/>
    <property type="match status" value="1"/>
</dbReference>
<name>K6G7S3_9GAMM</name>
<feature type="domain" description="Semialdehyde dehydrogenase NAD-binding" evidence="5">
    <location>
        <begin position="5"/>
        <end position="122"/>
    </location>
</feature>
<dbReference type="GO" id="GO:0006526">
    <property type="term" value="P:L-arginine biosynthetic process"/>
    <property type="evidence" value="ECO:0007669"/>
    <property type="project" value="UniProtKB-KW"/>
</dbReference>
<dbReference type="CDD" id="cd24149">
    <property type="entry name" value="AGPR_N_ARG5_6_like"/>
    <property type="match status" value="1"/>
</dbReference>
<dbReference type="GO" id="GO:0070401">
    <property type="term" value="F:NADP+ binding"/>
    <property type="evidence" value="ECO:0007669"/>
    <property type="project" value="InterPro"/>
</dbReference>
<dbReference type="Gene3D" id="3.30.360.10">
    <property type="entry name" value="Dihydrodipicolinate Reductase, domain 2"/>
    <property type="match status" value="1"/>
</dbReference>
<evidence type="ECO:0000256" key="1">
    <source>
        <dbReference type="ARBA" id="ARBA00022571"/>
    </source>
</evidence>
<evidence type="ECO:0000259" key="5">
    <source>
        <dbReference type="SMART" id="SM00859"/>
    </source>
</evidence>
<dbReference type="SMART" id="SM00859">
    <property type="entry name" value="Semialdhyde_dh"/>
    <property type="match status" value="1"/>
</dbReference>
<dbReference type="Pfam" id="PF22698">
    <property type="entry name" value="Semialdhyde_dhC_1"/>
    <property type="match status" value="1"/>
</dbReference>